<name>A0A820RU21_9BILA</name>
<evidence type="ECO:0000313" key="3">
    <source>
        <dbReference type="Proteomes" id="UP000663868"/>
    </source>
</evidence>
<dbReference type="Proteomes" id="UP000663868">
    <property type="component" value="Unassembled WGS sequence"/>
</dbReference>
<dbReference type="EMBL" id="CAJOBB010030150">
    <property type="protein sequence ID" value="CAF4441642.1"/>
    <property type="molecule type" value="Genomic_DNA"/>
</dbReference>
<organism evidence="2 3">
    <name type="scientific">Adineta steineri</name>
    <dbReference type="NCBI Taxonomy" id="433720"/>
    <lineage>
        <taxon>Eukaryota</taxon>
        <taxon>Metazoa</taxon>
        <taxon>Spiralia</taxon>
        <taxon>Gnathifera</taxon>
        <taxon>Rotifera</taxon>
        <taxon>Eurotatoria</taxon>
        <taxon>Bdelloidea</taxon>
        <taxon>Adinetida</taxon>
        <taxon>Adinetidae</taxon>
        <taxon>Adineta</taxon>
    </lineage>
</organism>
<dbReference type="AlphaFoldDB" id="A0A820RU21"/>
<evidence type="ECO:0000256" key="1">
    <source>
        <dbReference type="SAM" id="MobiDB-lite"/>
    </source>
</evidence>
<accession>A0A820RU21</accession>
<reference evidence="2" key="1">
    <citation type="submission" date="2021-02" db="EMBL/GenBank/DDBJ databases">
        <authorList>
            <person name="Nowell W R."/>
        </authorList>
    </citation>
    <scope>NUCLEOTIDE SEQUENCE</scope>
</reference>
<evidence type="ECO:0000313" key="2">
    <source>
        <dbReference type="EMBL" id="CAF4441642.1"/>
    </source>
</evidence>
<proteinExistence type="predicted"/>
<feature type="non-terminal residue" evidence="2">
    <location>
        <position position="58"/>
    </location>
</feature>
<feature type="compositionally biased region" description="Basic and acidic residues" evidence="1">
    <location>
        <begin position="1"/>
        <end position="16"/>
    </location>
</feature>
<feature type="region of interest" description="Disordered" evidence="1">
    <location>
        <begin position="1"/>
        <end position="30"/>
    </location>
</feature>
<protein>
    <submittedName>
        <fullName evidence="2">Uncharacterized protein</fullName>
    </submittedName>
</protein>
<sequence length="58" mass="6958">MDVDDNQERKFLDNKNKNHSSSRTRSVNTIHDEIQDTLHGLLRKQKELDHDLRVTNDW</sequence>
<comment type="caution">
    <text evidence="2">The sequence shown here is derived from an EMBL/GenBank/DDBJ whole genome shotgun (WGS) entry which is preliminary data.</text>
</comment>
<gene>
    <name evidence="2" type="ORF">KXQ929_LOCUS53426</name>
</gene>